<proteinExistence type="predicted"/>
<reference evidence="1 2" key="1">
    <citation type="journal article" date="2013" name="Mar. Genomics">
        <title>Expression of sulfatases in Rhodopirellula baltica and the diversity of sulfatases in the genus Rhodopirellula.</title>
        <authorList>
            <person name="Wegner C.E."/>
            <person name="Richter-Heitmann T."/>
            <person name="Klindworth A."/>
            <person name="Klockow C."/>
            <person name="Richter M."/>
            <person name="Achstetter T."/>
            <person name="Glockner F.O."/>
            <person name="Harder J."/>
        </authorList>
    </citation>
    <scope>NUCLEOTIDE SEQUENCE [LARGE SCALE GENOMIC DNA]</scope>
    <source>
        <strain evidence="1 2">SM1</strain>
    </source>
</reference>
<protein>
    <submittedName>
        <fullName evidence="1">Uncharacterized protein</fullName>
    </submittedName>
</protein>
<sequence>MHHGDGLRFAVMDWASWSWIGHRGDGLGFAVLDRADRRHRSSTRTNGLSNQWMPPILLDRRVGMRDHDRYLISLLKQKKSHEKYLVDSDLAAIACSIDLQSLAPYRDTMDHVADSIGVVGNAIRTG</sequence>
<dbReference type="AlphaFoldDB" id="M5RRS6"/>
<keyword evidence="2" id="KW-1185">Reference proteome</keyword>
<dbReference type="EMBL" id="ANOG01000706">
    <property type="protein sequence ID" value="EMI18087.1"/>
    <property type="molecule type" value="Genomic_DNA"/>
</dbReference>
<organism evidence="1 2">
    <name type="scientific">Rhodopirellula maiorica SM1</name>
    <dbReference type="NCBI Taxonomy" id="1265738"/>
    <lineage>
        <taxon>Bacteria</taxon>
        <taxon>Pseudomonadati</taxon>
        <taxon>Planctomycetota</taxon>
        <taxon>Planctomycetia</taxon>
        <taxon>Pirellulales</taxon>
        <taxon>Pirellulaceae</taxon>
        <taxon>Novipirellula</taxon>
    </lineage>
</organism>
<comment type="caution">
    <text evidence="1">The sequence shown here is derived from an EMBL/GenBank/DDBJ whole genome shotgun (WGS) entry which is preliminary data.</text>
</comment>
<dbReference type="Proteomes" id="UP000011991">
    <property type="component" value="Unassembled WGS sequence"/>
</dbReference>
<evidence type="ECO:0000313" key="2">
    <source>
        <dbReference type="Proteomes" id="UP000011991"/>
    </source>
</evidence>
<gene>
    <name evidence="1" type="ORF">RMSM_04966</name>
</gene>
<name>M5RRS6_9BACT</name>
<evidence type="ECO:0000313" key="1">
    <source>
        <dbReference type="EMBL" id="EMI18087.1"/>
    </source>
</evidence>
<accession>M5RRS6</accession>
<dbReference type="PATRIC" id="fig|1265738.3.peg.4988"/>